<organism evidence="8 9">
    <name type="scientific">Bathycoccus prasinos</name>
    <dbReference type="NCBI Taxonomy" id="41875"/>
    <lineage>
        <taxon>Eukaryota</taxon>
        <taxon>Viridiplantae</taxon>
        <taxon>Chlorophyta</taxon>
        <taxon>Mamiellophyceae</taxon>
        <taxon>Mamiellales</taxon>
        <taxon>Bathycoccaceae</taxon>
        <taxon>Bathycoccus</taxon>
    </lineage>
</organism>
<dbReference type="AlphaFoldDB" id="K8EXJ2"/>
<dbReference type="PROSITE" id="PS00632">
    <property type="entry name" value="RIBOSOMAL_S4"/>
    <property type="match status" value="1"/>
</dbReference>
<dbReference type="PANTHER" id="PTHR11831:SF4">
    <property type="entry name" value="SMALL RIBOSOMAL SUBUNIT PROTEIN US4M"/>
    <property type="match status" value="1"/>
</dbReference>
<dbReference type="GO" id="GO:0019843">
    <property type="term" value="F:rRNA binding"/>
    <property type="evidence" value="ECO:0007669"/>
    <property type="project" value="UniProtKB-KW"/>
</dbReference>
<dbReference type="InterPro" id="IPR018079">
    <property type="entry name" value="Ribosomal_uS4_CS"/>
</dbReference>
<dbReference type="GeneID" id="18158062"/>
<dbReference type="GO" id="GO:0003735">
    <property type="term" value="F:structural constituent of ribosome"/>
    <property type="evidence" value="ECO:0007669"/>
    <property type="project" value="TreeGrafter"/>
</dbReference>
<evidence type="ECO:0000256" key="1">
    <source>
        <dbReference type="ARBA" id="ARBA00007465"/>
    </source>
</evidence>
<dbReference type="InterPro" id="IPR036986">
    <property type="entry name" value="S4_RNA-bd_sf"/>
</dbReference>
<dbReference type="OrthoDB" id="2370435at2759"/>
<proteinExistence type="inferred from homology"/>
<keyword evidence="5" id="KW-0687">Ribonucleoprotein</keyword>
<evidence type="ECO:0000256" key="6">
    <source>
        <dbReference type="PROSITE-ProRule" id="PRU00182"/>
    </source>
</evidence>
<dbReference type="SUPFAM" id="SSF55174">
    <property type="entry name" value="Alpha-L RNA-binding motif"/>
    <property type="match status" value="1"/>
</dbReference>
<gene>
    <name evidence="8" type="primary">Rps4</name>
    <name evidence="8" type="ordered locus">BathyMg00210</name>
</gene>
<dbReference type="Pfam" id="PF01479">
    <property type="entry name" value="S4"/>
    <property type="match status" value="1"/>
</dbReference>
<dbReference type="KEGG" id="bpg:BathyMg00210"/>
<evidence type="ECO:0000259" key="7">
    <source>
        <dbReference type="SMART" id="SM00363"/>
    </source>
</evidence>
<evidence type="ECO:0000256" key="4">
    <source>
        <dbReference type="ARBA" id="ARBA00022980"/>
    </source>
</evidence>
<dbReference type="SMART" id="SM00363">
    <property type="entry name" value="S4"/>
    <property type="match status" value="1"/>
</dbReference>
<feature type="domain" description="RNA-binding S4" evidence="7">
    <location>
        <begin position="62"/>
        <end position="120"/>
    </location>
</feature>
<dbReference type="Proteomes" id="UP000198341">
    <property type="component" value="Mitochondrion MT"/>
</dbReference>
<protein>
    <submittedName>
        <fullName evidence="8">Ribosomal protein S4</fullName>
    </submittedName>
</protein>
<evidence type="ECO:0000256" key="5">
    <source>
        <dbReference type="ARBA" id="ARBA00023274"/>
    </source>
</evidence>
<dbReference type="STRING" id="41875.K8EXJ2"/>
<evidence type="ECO:0000256" key="3">
    <source>
        <dbReference type="ARBA" id="ARBA00022884"/>
    </source>
</evidence>
<dbReference type="Gene3D" id="1.10.1050.10">
    <property type="entry name" value="Ribosomal Protein S4 Delta 41, Chain A, domain 1"/>
    <property type="match status" value="1"/>
</dbReference>
<dbReference type="Gene3D" id="3.10.290.10">
    <property type="entry name" value="RNA-binding S4 domain"/>
    <property type="match status" value="1"/>
</dbReference>
<evidence type="ECO:0000313" key="9">
    <source>
        <dbReference type="Proteomes" id="UP000198341"/>
    </source>
</evidence>
<dbReference type="GO" id="GO:0042274">
    <property type="term" value="P:ribosomal small subunit biogenesis"/>
    <property type="evidence" value="ECO:0007669"/>
    <property type="project" value="TreeGrafter"/>
</dbReference>
<name>K8EXJ2_9CHLO</name>
<dbReference type="PANTHER" id="PTHR11831">
    <property type="entry name" value="30S 40S RIBOSOMAL PROTEIN"/>
    <property type="match status" value="1"/>
</dbReference>
<accession>K8EXJ2</accession>
<keyword evidence="4 8" id="KW-0689">Ribosomal protein</keyword>
<dbReference type="CDD" id="cd00165">
    <property type="entry name" value="S4"/>
    <property type="match status" value="1"/>
</dbReference>
<sequence>MQKVQKQQALKKKSNFGVQLEIKKSVAFLYGGLRAKYLTTLFQKSFQRKGSVSQNMISFLEKRLDTVLVKNHFAGSFAHARQLISHQKVKVNGVLIQVPSFQLYPGDVISLDDEAQDQVRQTMRDFLNRQEEQSGLKNFSAKKERDFTNTVVWYKTTYCEVNYKTLEIVILFAPQNVHYPMKVQTEKFTKVFKR</sequence>
<dbReference type="RefSeq" id="YP_008994824.1">
    <property type="nucleotide sequence ID" value="NC_023273.1"/>
</dbReference>
<keyword evidence="2 6" id="KW-0699">rRNA-binding</keyword>
<keyword evidence="3 6" id="KW-0694">RNA-binding</keyword>
<dbReference type="EMBL" id="FO082258">
    <property type="protein sequence ID" value="CCO13943.1"/>
    <property type="molecule type" value="Genomic_DNA"/>
</dbReference>
<comment type="similarity">
    <text evidence="1">Belongs to the universal ribosomal protein uS4 family.</text>
</comment>
<dbReference type="GO" id="GO:0015935">
    <property type="term" value="C:small ribosomal subunit"/>
    <property type="evidence" value="ECO:0007669"/>
    <property type="project" value="TreeGrafter"/>
</dbReference>
<evidence type="ECO:0000313" key="8">
    <source>
        <dbReference type="EMBL" id="CCO13943.1"/>
    </source>
</evidence>
<dbReference type="InterPro" id="IPR022801">
    <property type="entry name" value="Ribosomal_uS4"/>
</dbReference>
<reference evidence="8 9" key="1">
    <citation type="submission" date="2011-10" db="EMBL/GenBank/DDBJ databases">
        <authorList>
            <person name="Genoscope - CEA"/>
        </authorList>
    </citation>
    <scope>NUCLEOTIDE SEQUENCE [LARGE SCALE GENOMIC DNA]</scope>
    <source>
        <strain evidence="8 9">RCC 1105</strain>
    </source>
</reference>
<evidence type="ECO:0000256" key="2">
    <source>
        <dbReference type="ARBA" id="ARBA00022730"/>
    </source>
</evidence>
<dbReference type="PROSITE" id="PS50889">
    <property type="entry name" value="S4"/>
    <property type="match status" value="1"/>
</dbReference>
<keyword evidence="9" id="KW-1185">Reference proteome</keyword>
<dbReference type="InterPro" id="IPR002942">
    <property type="entry name" value="S4_RNA-bd"/>
</dbReference>